<comment type="caution">
    <text evidence="7">The sequence shown here is derived from an EMBL/GenBank/DDBJ whole genome shotgun (WGS) entry which is preliminary data.</text>
</comment>
<dbReference type="InterPro" id="IPR007373">
    <property type="entry name" value="Thiamin_PyroPKinase_B1-bd"/>
</dbReference>
<evidence type="ECO:0000256" key="3">
    <source>
        <dbReference type="ARBA" id="ARBA00022777"/>
    </source>
</evidence>
<sequence length="211" mass="23643">MKFLIIANGTINDLNFLKELMDECDFVICADGGAKYLSKISRVPNVIVGDLDSIDEKSRIEFEKNGVEFFRFPPKKDFTDMELAISYALDRGAKEMVITGGIGTRMDHTIANVTLLLPLVKRGIKAKMVNEKNEITVVLNREVITCDKDKNVSIIPLTREVEGITLKGFEYPLYKEDILMGSSRGVSNRLKESEGIITIEKGHLLLIISED</sequence>
<feature type="domain" description="Thiamin pyrophosphokinase thiamin-binding" evidence="6">
    <location>
        <begin position="131"/>
        <end position="205"/>
    </location>
</feature>
<dbReference type="SUPFAM" id="SSF63862">
    <property type="entry name" value="Thiamin pyrophosphokinase, substrate-binding domain"/>
    <property type="match status" value="1"/>
</dbReference>
<dbReference type="InterPro" id="IPR007371">
    <property type="entry name" value="TPK_catalytic"/>
</dbReference>
<dbReference type="SMART" id="SM00983">
    <property type="entry name" value="TPK_B1_binding"/>
    <property type="match status" value="1"/>
</dbReference>
<dbReference type="Proteomes" id="UP000216024">
    <property type="component" value="Unassembled WGS sequence"/>
</dbReference>
<dbReference type="PANTHER" id="PTHR41299:SF1">
    <property type="entry name" value="THIAMINE PYROPHOSPHOKINASE"/>
    <property type="match status" value="1"/>
</dbReference>
<organism evidence="7 8">
    <name type="scientific">Anaeromicrobium sediminis</name>
    <dbReference type="NCBI Taxonomy" id="1478221"/>
    <lineage>
        <taxon>Bacteria</taxon>
        <taxon>Bacillati</taxon>
        <taxon>Bacillota</taxon>
        <taxon>Clostridia</taxon>
        <taxon>Peptostreptococcales</taxon>
        <taxon>Thermotaleaceae</taxon>
        <taxon>Anaeromicrobium</taxon>
    </lineage>
</organism>
<dbReference type="GO" id="GO:0006772">
    <property type="term" value="P:thiamine metabolic process"/>
    <property type="evidence" value="ECO:0007669"/>
    <property type="project" value="UniProtKB-UniRule"/>
</dbReference>
<name>A0A267MJA4_9FIRM</name>
<protein>
    <recommendedName>
        <fullName evidence="5">Thiamine diphosphokinase</fullName>
        <ecNumber evidence="5">2.7.6.2</ecNumber>
    </recommendedName>
</protein>
<keyword evidence="8" id="KW-1185">Reference proteome</keyword>
<dbReference type="SUPFAM" id="SSF63999">
    <property type="entry name" value="Thiamin pyrophosphokinase, catalytic domain"/>
    <property type="match status" value="1"/>
</dbReference>
<gene>
    <name evidence="7" type="ORF">CCE28_13355</name>
</gene>
<dbReference type="RefSeq" id="WP_095134227.1">
    <property type="nucleotide sequence ID" value="NZ_NIBG01000011.1"/>
</dbReference>
<dbReference type="NCBIfam" id="TIGR01378">
    <property type="entry name" value="thi_PPkinase"/>
    <property type="match status" value="1"/>
</dbReference>
<dbReference type="Gene3D" id="3.40.50.10240">
    <property type="entry name" value="Thiamin pyrophosphokinase, catalytic domain"/>
    <property type="match status" value="1"/>
</dbReference>
<dbReference type="OrthoDB" id="9804377at2"/>
<evidence type="ECO:0000256" key="4">
    <source>
        <dbReference type="ARBA" id="ARBA00022840"/>
    </source>
</evidence>
<dbReference type="GO" id="GO:0016301">
    <property type="term" value="F:kinase activity"/>
    <property type="evidence" value="ECO:0007669"/>
    <property type="project" value="UniProtKB-KW"/>
</dbReference>
<keyword evidence="1" id="KW-0808">Transferase</keyword>
<evidence type="ECO:0000256" key="2">
    <source>
        <dbReference type="ARBA" id="ARBA00022741"/>
    </source>
</evidence>
<dbReference type="GO" id="GO:0004788">
    <property type="term" value="F:thiamine diphosphokinase activity"/>
    <property type="evidence" value="ECO:0007669"/>
    <property type="project" value="UniProtKB-UniRule"/>
</dbReference>
<evidence type="ECO:0000256" key="5">
    <source>
        <dbReference type="NCBIfam" id="TIGR01378"/>
    </source>
</evidence>
<dbReference type="Pfam" id="PF04263">
    <property type="entry name" value="TPK_catalytic"/>
    <property type="match status" value="1"/>
</dbReference>
<dbReference type="GO" id="GO:0009229">
    <property type="term" value="P:thiamine diphosphate biosynthetic process"/>
    <property type="evidence" value="ECO:0007669"/>
    <property type="project" value="InterPro"/>
</dbReference>
<dbReference type="CDD" id="cd07995">
    <property type="entry name" value="TPK"/>
    <property type="match status" value="1"/>
</dbReference>
<dbReference type="GO" id="GO:0030975">
    <property type="term" value="F:thiamine binding"/>
    <property type="evidence" value="ECO:0007669"/>
    <property type="project" value="InterPro"/>
</dbReference>
<accession>A0A267MJA4</accession>
<dbReference type="PANTHER" id="PTHR41299">
    <property type="entry name" value="THIAMINE PYROPHOSPHOKINASE"/>
    <property type="match status" value="1"/>
</dbReference>
<dbReference type="InterPro" id="IPR053149">
    <property type="entry name" value="TPK"/>
</dbReference>
<dbReference type="InterPro" id="IPR036759">
    <property type="entry name" value="TPK_catalytic_sf"/>
</dbReference>
<evidence type="ECO:0000313" key="7">
    <source>
        <dbReference type="EMBL" id="PAB58873.1"/>
    </source>
</evidence>
<evidence type="ECO:0000256" key="1">
    <source>
        <dbReference type="ARBA" id="ARBA00022679"/>
    </source>
</evidence>
<dbReference type="InterPro" id="IPR036371">
    <property type="entry name" value="TPK_B1-bd_sf"/>
</dbReference>
<dbReference type="EC" id="2.7.6.2" evidence="5"/>
<reference evidence="7 8" key="1">
    <citation type="submission" date="2017-06" db="EMBL/GenBank/DDBJ databases">
        <title>Draft genome sequence of anaerobic fermentative bacterium Anaeromicrobium sediminis DY2726D isolated from West Pacific Ocean sediments.</title>
        <authorList>
            <person name="Zeng X."/>
        </authorList>
    </citation>
    <scope>NUCLEOTIDE SEQUENCE [LARGE SCALE GENOMIC DNA]</scope>
    <source>
        <strain evidence="7 8">DY2726D</strain>
    </source>
</reference>
<keyword evidence="2" id="KW-0547">Nucleotide-binding</keyword>
<dbReference type="EMBL" id="NIBG01000011">
    <property type="protein sequence ID" value="PAB58873.1"/>
    <property type="molecule type" value="Genomic_DNA"/>
</dbReference>
<proteinExistence type="predicted"/>
<keyword evidence="3 7" id="KW-0418">Kinase</keyword>
<dbReference type="Pfam" id="PF04265">
    <property type="entry name" value="TPK_B1_binding"/>
    <property type="match status" value="1"/>
</dbReference>
<dbReference type="AlphaFoldDB" id="A0A267MJA4"/>
<keyword evidence="4" id="KW-0067">ATP-binding</keyword>
<dbReference type="InterPro" id="IPR006282">
    <property type="entry name" value="Thi_PPkinase"/>
</dbReference>
<evidence type="ECO:0000259" key="6">
    <source>
        <dbReference type="SMART" id="SM00983"/>
    </source>
</evidence>
<dbReference type="GO" id="GO:0005524">
    <property type="term" value="F:ATP binding"/>
    <property type="evidence" value="ECO:0007669"/>
    <property type="project" value="UniProtKB-KW"/>
</dbReference>
<evidence type="ECO:0000313" key="8">
    <source>
        <dbReference type="Proteomes" id="UP000216024"/>
    </source>
</evidence>